<dbReference type="InterPro" id="IPR013173">
    <property type="entry name" value="DNA_primase_DnaG_DnaB-bd_dom"/>
</dbReference>
<comment type="catalytic activity">
    <reaction evidence="12">
        <text>ssDNA + n NTP = ssDNA/pppN(pN)n-1 hybrid + (n-1) diphosphate.</text>
        <dbReference type="EC" id="2.7.7.101"/>
    </reaction>
</comment>
<evidence type="ECO:0000256" key="13">
    <source>
        <dbReference type="PIRNR" id="PIRNR002811"/>
    </source>
</evidence>
<dbReference type="InterPro" id="IPR016136">
    <property type="entry name" value="DNA_helicase_N/primase_C"/>
</dbReference>
<comment type="subunit">
    <text evidence="12">Monomer. Interacts with DnaB.</text>
</comment>
<comment type="cofactor">
    <cofactor evidence="12 13">
        <name>Zn(2+)</name>
        <dbReference type="ChEBI" id="CHEBI:29105"/>
    </cofactor>
    <text evidence="12 13">Binds 1 zinc ion per monomer.</text>
</comment>
<evidence type="ECO:0000256" key="12">
    <source>
        <dbReference type="HAMAP-Rule" id="MF_00974"/>
    </source>
</evidence>
<comment type="caution">
    <text evidence="16">The sequence shown here is derived from an EMBL/GenBank/DDBJ whole genome shotgun (WGS) entry which is preliminary data.</text>
</comment>
<proteinExistence type="inferred from homology"/>
<keyword evidence="11 12" id="KW-0804">Transcription</keyword>
<keyword evidence="7 12" id="KW-0863">Zinc-finger</keyword>
<accession>A0ABV7EY43</accession>
<dbReference type="NCBIfam" id="TIGR01391">
    <property type="entry name" value="dnaG"/>
    <property type="match status" value="1"/>
</dbReference>
<dbReference type="InterPro" id="IPR006171">
    <property type="entry name" value="TOPRIM_dom"/>
</dbReference>
<dbReference type="PIRSF" id="PIRSF002811">
    <property type="entry name" value="DnaG"/>
    <property type="match status" value="1"/>
</dbReference>
<evidence type="ECO:0000259" key="15">
    <source>
        <dbReference type="PROSITE" id="PS50880"/>
    </source>
</evidence>
<sequence>MIPQSFIQDLLNRIDIVDVVGNYVQLKKGGANLMGLCPFHSEKSPSFTVSPTKQFYHCFGCGAHGTAISFLMEYSGLGFIEAVKDLAQNAGMTVPENDDRLPPAQRAAYQAKSLALSDAMTQACDFYRNQLRSAPTAIAYLKGRGLTGEIAARFGLGYAPEGWDSLRAVFPDYEQSALAEAGLVIDKSDEEGHHRKRYDRFRERIMFPIRNTKGQVIGFGGRVMGEGEPKYLNSPETPLFQKGSELYGLFEARQAIRDAGYALVTEGYMDVVALAQLGFPQVVATLGTACTPTHVQKLLRQTDHVIFSFDGDKAGRRAARRALDASLPHASDNKTIKFLFLPTEHDPDSYIRERGSDAFEQQVREAMPLSQFLLNEVTADNNLSSSEDRARAQFDAKPLLQAMPPSALRLQIVRSLAQLTQTTPAEIESLFELSKPIARAKLAPPRSNRQPPVGLERQIMRLLVTHPVLAADLDQAAIAAFAHFAPDNAEMLQLLVTTSKALGPHANFAALAEQLRQTGSEFDAMIAEIAADTESEPESARLELAGAVRQTKMQKLTAELNELSASGLNVEGAGARMRELMLQQEQLRQEAQAEIARRV</sequence>
<evidence type="ECO:0000256" key="8">
    <source>
        <dbReference type="ARBA" id="ARBA00022833"/>
    </source>
</evidence>
<dbReference type="PANTHER" id="PTHR30313">
    <property type="entry name" value="DNA PRIMASE"/>
    <property type="match status" value="1"/>
</dbReference>
<dbReference type="InterPro" id="IPR050219">
    <property type="entry name" value="DnaG_primase"/>
</dbReference>
<dbReference type="SUPFAM" id="SSF57783">
    <property type="entry name" value="Zinc beta-ribbon"/>
    <property type="match status" value="1"/>
</dbReference>
<dbReference type="Gene3D" id="1.20.50.20">
    <property type="entry name" value="DnaG, RNA polymerase domain, helical bundle"/>
    <property type="match status" value="1"/>
</dbReference>
<comment type="similarity">
    <text evidence="12 13">Belongs to the DnaG primase family.</text>
</comment>
<keyword evidence="1 12" id="KW-0240">DNA-directed RNA polymerase</keyword>
<evidence type="ECO:0000256" key="11">
    <source>
        <dbReference type="ARBA" id="ARBA00023163"/>
    </source>
</evidence>
<dbReference type="RefSeq" id="WP_390330786.1">
    <property type="nucleotide sequence ID" value="NZ_JBHRTP010000007.1"/>
</dbReference>
<evidence type="ECO:0000256" key="4">
    <source>
        <dbReference type="ARBA" id="ARBA00022695"/>
    </source>
</evidence>
<keyword evidence="6 12" id="KW-0479">Metal-binding</keyword>
<dbReference type="Pfam" id="PF08278">
    <property type="entry name" value="DnaG_DnaB_bind"/>
    <property type="match status" value="1"/>
</dbReference>
<comment type="domain">
    <text evidence="12">Contains an N-terminal zinc-binding domain, a central core domain that contains the primase activity, and a C-terminal DnaB-binding domain.</text>
</comment>
<evidence type="ECO:0000256" key="3">
    <source>
        <dbReference type="ARBA" id="ARBA00022679"/>
    </source>
</evidence>
<dbReference type="Gene3D" id="3.40.1360.10">
    <property type="match status" value="1"/>
</dbReference>
<evidence type="ECO:0000313" key="17">
    <source>
        <dbReference type="Proteomes" id="UP001595530"/>
    </source>
</evidence>
<keyword evidence="17" id="KW-1185">Reference proteome</keyword>
<gene>
    <name evidence="12 16" type="primary">dnaG</name>
    <name evidence="16" type="ORF">ACFOFO_02645</name>
</gene>
<keyword evidence="5 12" id="KW-0235">DNA replication</keyword>
<dbReference type="SMART" id="SM00493">
    <property type="entry name" value="TOPRIM"/>
    <property type="match status" value="1"/>
</dbReference>
<evidence type="ECO:0000256" key="2">
    <source>
        <dbReference type="ARBA" id="ARBA00022515"/>
    </source>
</evidence>
<dbReference type="InterPro" id="IPR037068">
    <property type="entry name" value="DNA_primase_core_N_sf"/>
</dbReference>
<dbReference type="Gene3D" id="3.90.580.10">
    <property type="entry name" value="Zinc finger, CHC2-type domain"/>
    <property type="match status" value="1"/>
</dbReference>
<dbReference type="Proteomes" id="UP001595530">
    <property type="component" value="Unassembled WGS sequence"/>
</dbReference>
<dbReference type="InterPro" id="IPR034151">
    <property type="entry name" value="TOPRIM_DnaG_bac"/>
</dbReference>
<keyword evidence="14" id="KW-0175">Coiled coil</keyword>
<evidence type="ECO:0000256" key="1">
    <source>
        <dbReference type="ARBA" id="ARBA00022478"/>
    </source>
</evidence>
<keyword evidence="3 12" id="KW-0808">Transferase</keyword>
<feature type="coiled-coil region" evidence="14">
    <location>
        <begin position="570"/>
        <end position="597"/>
    </location>
</feature>
<dbReference type="HAMAP" id="MF_00974">
    <property type="entry name" value="DNA_primase_DnaG"/>
    <property type="match status" value="1"/>
</dbReference>
<reference evidence="17" key="1">
    <citation type="journal article" date="2019" name="Int. J. Syst. Evol. Microbiol.">
        <title>The Global Catalogue of Microorganisms (GCM) 10K type strain sequencing project: providing services to taxonomists for standard genome sequencing and annotation.</title>
        <authorList>
            <consortium name="The Broad Institute Genomics Platform"/>
            <consortium name="The Broad Institute Genome Sequencing Center for Infectious Disease"/>
            <person name="Wu L."/>
            <person name="Ma J."/>
        </authorList>
    </citation>
    <scope>NUCLEOTIDE SEQUENCE [LARGE SCALE GENOMIC DNA]</scope>
    <source>
        <strain evidence="17">KCTC 42986</strain>
    </source>
</reference>
<evidence type="ECO:0000256" key="9">
    <source>
        <dbReference type="ARBA" id="ARBA00022842"/>
    </source>
</evidence>
<keyword evidence="10 12" id="KW-0238">DNA-binding</keyword>
<comment type="function">
    <text evidence="12 13">RNA polymerase that catalyzes the synthesis of short RNA molecules used as primers for DNA polymerase during DNA replication.</text>
</comment>
<dbReference type="InterPro" id="IPR030846">
    <property type="entry name" value="DnaG_bac"/>
</dbReference>
<dbReference type="InterPro" id="IPR019475">
    <property type="entry name" value="DNA_primase_DnaB-bd"/>
</dbReference>
<dbReference type="InterPro" id="IPR002694">
    <property type="entry name" value="Znf_CHC2"/>
</dbReference>
<dbReference type="PROSITE" id="PS50880">
    <property type="entry name" value="TOPRIM"/>
    <property type="match status" value="1"/>
</dbReference>
<keyword evidence="4 12" id="KW-0548">Nucleotidyltransferase</keyword>
<evidence type="ECO:0000256" key="5">
    <source>
        <dbReference type="ARBA" id="ARBA00022705"/>
    </source>
</evidence>
<dbReference type="Pfam" id="PF01807">
    <property type="entry name" value="Zn_ribbon_DnaG"/>
    <property type="match status" value="1"/>
</dbReference>
<dbReference type="InterPro" id="IPR006295">
    <property type="entry name" value="DNA_primase_DnaG"/>
</dbReference>
<dbReference type="InterPro" id="IPR013264">
    <property type="entry name" value="DNAG_N"/>
</dbReference>
<keyword evidence="8 12" id="KW-0862">Zinc</keyword>
<dbReference type="SMART" id="SM00400">
    <property type="entry name" value="ZnF_CHCC"/>
    <property type="match status" value="1"/>
</dbReference>
<dbReference type="SUPFAM" id="SSF56731">
    <property type="entry name" value="DNA primase core"/>
    <property type="match status" value="1"/>
</dbReference>
<keyword evidence="9" id="KW-0460">Magnesium</keyword>
<dbReference type="CDD" id="cd03364">
    <property type="entry name" value="TOPRIM_DnaG_primases"/>
    <property type="match status" value="1"/>
</dbReference>
<dbReference type="Pfam" id="PF13155">
    <property type="entry name" value="Toprim_2"/>
    <property type="match status" value="1"/>
</dbReference>
<dbReference type="Pfam" id="PF10410">
    <property type="entry name" value="DnaB_bind"/>
    <property type="match status" value="1"/>
</dbReference>
<organism evidence="16 17">
    <name type="scientific">Undibacterium arcticum</name>
    <dbReference type="NCBI Taxonomy" id="1762892"/>
    <lineage>
        <taxon>Bacteria</taxon>
        <taxon>Pseudomonadati</taxon>
        <taxon>Pseudomonadota</taxon>
        <taxon>Betaproteobacteria</taxon>
        <taxon>Burkholderiales</taxon>
        <taxon>Oxalobacteraceae</taxon>
        <taxon>Undibacterium</taxon>
    </lineage>
</organism>
<name>A0ABV7EY43_9BURK</name>
<dbReference type="EMBL" id="JBHRTP010000007">
    <property type="protein sequence ID" value="MFC3106866.1"/>
    <property type="molecule type" value="Genomic_DNA"/>
</dbReference>
<dbReference type="EC" id="2.7.7.101" evidence="12"/>
<evidence type="ECO:0000313" key="16">
    <source>
        <dbReference type="EMBL" id="MFC3106866.1"/>
    </source>
</evidence>
<dbReference type="InterPro" id="IPR036977">
    <property type="entry name" value="DNA_primase_Znf_CHC2"/>
</dbReference>
<protein>
    <recommendedName>
        <fullName evidence="12 13">DNA primase</fullName>
        <ecNumber evidence="12">2.7.7.101</ecNumber>
    </recommendedName>
</protein>
<dbReference type="PANTHER" id="PTHR30313:SF2">
    <property type="entry name" value="DNA PRIMASE"/>
    <property type="match status" value="1"/>
</dbReference>
<feature type="zinc finger region" description="CHC2-type" evidence="12">
    <location>
        <begin position="37"/>
        <end position="61"/>
    </location>
</feature>
<feature type="domain" description="Toprim" evidence="15">
    <location>
        <begin position="260"/>
        <end position="342"/>
    </location>
</feature>
<dbReference type="Pfam" id="PF08275">
    <property type="entry name" value="DNAG_N"/>
    <property type="match status" value="1"/>
</dbReference>
<dbReference type="Gene3D" id="1.10.860.10">
    <property type="entry name" value="DNAb Helicase, Chain A"/>
    <property type="match status" value="1"/>
</dbReference>
<evidence type="ECO:0000256" key="14">
    <source>
        <dbReference type="SAM" id="Coils"/>
    </source>
</evidence>
<dbReference type="Gene3D" id="3.90.980.10">
    <property type="entry name" value="DNA primase, catalytic core, N-terminal domain"/>
    <property type="match status" value="1"/>
</dbReference>
<evidence type="ECO:0000256" key="7">
    <source>
        <dbReference type="ARBA" id="ARBA00022771"/>
    </source>
</evidence>
<evidence type="ECO:0000256" key="6">
    <source>
        <dbReference type="ARBA" id="ARBA00022723"/>
    </source>
</evidence>
<evidence type="ECO:0000256" key="10">
    <source>
        <dbReference type="ARBA" id="ARBA00023125"/>
    </source>
</evidence>
<keyword evidence="2 12" id="KW-0639">Primosome</keyword>